<dbReference type="GO" id="GO:0000976">
    <property type="term" value="F:transcription cis-regulatory region binding"/>
    <property type="evidence" value="ECO:0007669"/>
    <property type="project" value="TreeGrafter"/>
</dbReference>
<dbReference type="InterPro" id="IPR036390">
    <property type="entry name" value="WH_DNA-bd_sf"/>
</dbReference>
<dbReference type="SUPFAM" id="SSF46785">
    <property type="entry name" value="Winged helix' DNA-binding domain"/>
    <property type="match status" value="1"/>
</dbReference>
<dbReference type="PANTHER" id="PTHR30126:SF21">
    <property type="entry name" value="TRANSCRIPTIONAL REGULATOR-RELATED"/>
    <property type="match status" value="1"/>
</dbReference>
<proteinExistence type="inferred from homology"/>
<keyword evidence="3" id="KW-0238">DNA-binding</keyword>
<evidence type="ECO:0000256" key="4">
    <source>
        <dbReference type="ARBA" id="ARBA00023163"/>
    </source>
</evidence>
<name>A0A6J7WFA5_9ZZZZ</name>
<dbReference type="SUPFAM" id="SSF53850">
    <property type="entry name" value="Periplasmic binding protein-like II"/>
    <property type="match status" value="1"/>
</dbReference>
<dbReference type="Pfam" id="PF00126">
    <property type="entry name" value="HTH_1"/>
    <property type="match status" value="1"/>
</dbReference>
<organism evidence="6">
    <name type="scientific">freshwater metagenome</name>
    <dbReference type="NCBI Taxonomy" id="449393"/>
    <lineage>
        <taxon>unclassified sequences</taxon>
        <taxon>metagenomes</taxon>
        <taxon>ecological metagenomes</taxon>
    </lineage>
</organism>
<dbReference type="PROSITE" id="PS50931">
    <property type="entry name" value="HTH_LYSR"/>
    <property type="match status" value="1"/>
</dbReference>
<evidence type="ECO:0000256" key="3">
    <source>
        <dbReference type="ARBA" id="ARBA00023125"/>
    </source>
</evidence>
<dbReference type="Gene3D" id="3.40.190.10">
    <property type="entry name" value="Periplasmic binding protein-like II"/>
    <property type="match status" value="2"/>
</dbReference>
<dbReference type="CDD" id="cd05466">
    <property type="entry name" value="PBP2_LTTR_substrate"/>
    <property type="match status" value="1"/>
</dbReference>
<dbReference type="AlphaFoldDB" id="A0A6J7WFA5"/>
<dbReference type="PANTHER" id="PTHR30126">
    <property type="entry name" value="HTH-TYPE TRANSCRIPTIONAL REGULATOR"/>
    <property type="match status" value="1"/>
</dbReference>
<dbReference type="InterPro" id="IPR005119">
    <property type="entry name" value="LysR_subst-bd"/>
</dbReference>
<keyword evidence="4" id="KW-0804">Transcription</keyword>
<evidence type="ECO:0000313" key="6">
    <source>
        <dbReference type="EMBL" id="CAB5162425.1"/>
    </source>
</evidence>
<dbReference type="InterPro" id="IPR036388">
    <property type="entry name" value="WH-like_DNA-bd_sf"/>
</dbReference>
<dbReference type="PRINTS" id="PR00039">
    <property type="entry name" value="HTHLYSR"/>
</dbReference>
<keyword evidence="2" id="KW-0805">Transcription regulation</keyword>
<dbReference type="Pfam" id="PF03466">
    <property type="entry name" value="LysR_substrate"/>
    <property type="match status" value="1"/>
</dbReference>
<feature type="domain" description="HTH lysR-type" evidence="5">
    <location>
        <begin position="11"/>
        <end position="68"/>
    </location>
</feature>
<dbReference type="EMBL" id="CAFBRZ010000125">
    <property type="protein sequence ID" value="CAB5162425.1"/>
    <property type="molecule type" value="Genomic_DNA"/>
</dbReference>
<accession>A0A6J7WFA5</accession>
<gene>
    <name evidence="6" type="ORF">UFOPK4444_01383</name>
</gene>
<dbReference type="FunFam" id="1.10.10.10:FF:000001">
    <property type="entry name" value="LysR family transcriptional regulator"/>
    <property type="match status" value="1"/>
</dbReference>
<sequence>MAIVISDTKGMDIDQIRTFLAVVANGSLLEAASRLHISQSTASVRIQRLEVDLGVILFVRNRFGATLTTQGERFVRHANSLLLTIKQARHDIGLPDFFLSSITVGARIALWEDLLPRWVGAMRTLIPNISIHSEIGFEEDLIRGLVEGVMDVGMMYTPQQNPSLQIEHLFDEVLVLVTNDPGKPWPNEDYIYVNWGTVFDELHNDYYPDMKHTPQVVNIGWLGAQLITANGGSCFLPIRVAEPLIKAKTLAYVPNSPRFKLPAYMIFSRNNNSTVLQAVLNSLRILATAEREKIYELN</sequence>
<comment type="similarity">
    <text evidence="1">Belongs to the LysR transcriptional regulatory family.</text>
</comment>
<evidence type="ECO:0000256" key="2">
    <source>
        <dbReference type="ARBA" id="ARBA00023015"/>
    </source>
</evidence>
<reference evidence="6" key="1">
    <citation type="submission" date="2020-05" db="EMBL/GenBank/DDBJ databases">
        <authorList>
            <person name="Chiriac C."/>
            <person name="Salcher M."/>
            <person name="Ghai R."/>
            <person name="Kavagutti S V."/>
        </authorList>
    </citation>
    <scope>NUCLEOTIDE SEQUENCE</scope>
</reference>
<dbReference type="Gene3D" id="1.10.10.10">
    <property type="entry name" value="Winged helix-like DNA-binding domain superfamily/Winged helix DNA-binding domain"/>
    <property type="match status" value="1"/>
</dbReference>
<dbReference type="GO" id="GO:0003700">
    <property type="term" value="F:DNA-binding transcription factor activity"/>
    <property type="evidence" value="ECO:0007669"/>
    <property type="project" value="InterPro"/>
</dbReference>
<dbReference type="InterPro" id="IPR000847">
    <property type="entry name" value="LysR_HTH_N"/>
</dbReference>
<evidence type="ECO:0000259" key="5">
    <source>
        <dbReference type="PROSITE" id="PS50931"/>
    </source>
</evidence>
<evidence type="ECO:0000256" key="1">
    <source>
        <dbReference type="ARBA" id="ARBA00009437"/>
    </source>
</evidence>
<protein>
    <submittedName>
        <fullName evidence="6">Unannotated protein</fullName>
    </submittedName>
</protein>